<dbReference type="Proteomes" id="UP001501757">
    <property type="component" value="Unassembled WGS sequence"/>
</dbReference>
<accession>A0ABP3HBN0</accession>
<dbReference type="RefSeq" id="WP_102794210.1">
    <property type="nucleotide sequence ID" value="NZ_BAAAEI010000019.1"/>
</dbReference>
<comment type="caution">
    <text evidence="1">The sequence shown here is derived from an EMBL/GenBank/DDBJ whole genome shotgun (WGS) entry which is preliminary data.</text>
</comment>
<proteinExistence type="predicted"/>
<evidence type="ECO:0000313" key="2">
    <source>
        <dbReference type="Proteomes" id="UP001501757"/>
    </source>
</evidence>
<reference evidence="2" key="1">
    <citation type="journal article" date="2019" name="Int. J. Syst. Evol. Microbiol.">
        <title>The Global Catalogue of Microorganisms (GCM) 10K type strain sequencing project: providing services to taxonomists for standard genome sequencing and annotation.</title>
        <authorList>
            <consortium name="The Broad Institute Genomics Platform"/>
            <consortium name="The Broad Institute Genome Sequencing Center for Infectious Disease"/>
            <person name="Wu L."/>
            <person name="Ma J."/>
        </authorList>
    </citation>
    <scope>NUCLEOTIDE SEQUENCE [LARGE SCALE GENOMIC DNA]</scope>
    <source>
        <strain evidence="2">JCM 13378</strain>
    </source>
</reference>
<gene>
    <name evidence="1" type="ORF">GCM10009092_30170</name>
</gene>
<name>A0ABP3HBN0_9ALTE</name>
<protein>
    <recommendedName>
        <fullName evidence="3">Ribbon-helix-helix protein CopG domain-containing protein</fullName>
    </recommendedName>
</protein>
<organism evidence="1 2">
    <name type="scientific">Bowmanella denitrificans</name>
    <dbReference type="NCBI Taxonomy" id="366582"/>
    <lineage>
        <taxon>Bacteria</taxon>
        <taxon>Pseudomonadati</taxon>
        <taxon>Pseudomonadota</taxon>
        <taxon>Gammaproteobacteria</taxon>
        <taxon>Alteromonadales</taxon>
        <taxon>Alteromonadaceae</taxon>
        <taxon>Bowmanella</taxon>
    </lineage>
</organism>
<keyword evidence="2" id="KW-1185">Reference proteome</keyword>
<dbReference type="EMBL" id="BAAAEI010000019">
    <property type="protein sequence ID" value="GAA0363756.1"/>
    <property type="molecule type" value="Genomic_DNA"/>
</dbReference>
<evidence type="ECO:0008006" key="3">
    <source>
        <dbReference type="Google" id="ProtNLM"/>
    </source>
</evidence>
<evidence type="ECO:0000313" key="1">
    <source>
        <dbReference type="EMBL" id="GAA0363756.1"/>
    </source>
</evidence>
<sequence length="105" mass="11824">MTFASLKKKSPSASPEQVSVDDFIDEANLYAMGLSKVVPLHPADHQQDVAEPFKSHCFTLSIQAREKLDQLCEATGISRSRLLRIMLNELHPELDKARYLASQIR</sequence>